<reference evidence="17" key="1">
    <citation type="submission" date="2021-04" db="EMBL/GenBank/DDBJ databases">
        <title>Sinoanaerobacter chloroacetimidivorans sp. nov., an obligate anaerobic bacterium isolated from anaerobic sludge.</title>
        <authorList>
            <person name="Bao Y."/>
        </authorList>
    </citation>
    <scope>NUCLEOTIDE SEQUENCE</scope>
    <source>
        <strain evidence="17">BAD-6</strain>
    </source>
</reference>
<evidence type="ECO:0000256" key="6">
    <source>
        <dbReference type="ARBA" id="ARBA00022485"/>
    </source>
</evidence>
<feature type="binding site" evidence="15">
    <location>
        <position position="580"/>
    </location>
    <ligand>
        <name>[4Fe-4S] cluster</name>
        <dbReference type="ChEBI" id="CHEBI:49883"/>
        <label>1</label>
    </ligand>
</feature>
<dbReference type="GO" id="GO:0051539">
    <property type="term" value="F:4 iron, 4 sulfur cluster binding"/>
    <property type="evidence" value="ECO:0007669"/>
    <property type="project" value="UniProtKB-UniRule"/>
</dbReference>
<name>A0A8J7VXS9_9FIRM</name>
<dbReference type="EMBL" id="JAGSND010000002">
    <property type="protein sequence ID" value="MBR0597047.1"/>
    <property type="molecule type" value="Genomic_DNA"/>
</dbReference>
<keyword evidence="10 14" id="KW-0408">Iron</keyword>
<feature type="binding site" evidence="15">
    <location>
        <position position="573"/>
    </location>
    <ligand>
        <name>[4Fe-4S] cluster</name>
        <dbReference type="ChEBI" id="CHEBI:49883"/>
        <label>2</label>
    </ligand>
</feature>
<evidence type="ECO:0000256" key="12">
    <source>
        <dbReference type="ARBA" id="ARBA00030514"/>
    </source>
</evidence>
<evidence type="ECO:0000256" key="5">
    <source>
        <dbReference type="ARBA" id="ARBA00022448"/>
    </source>
</evidence>
<evidence type="ECO:0000256" key="14">
    <source>
        <dbReference type="PIRNR" id="PIRNR006439"/>
    </source>
</evidence>
<evidence type="ECO:0000259" key="16">
    <source>
        <dbReference type="PROSITE" id="PS51379"/>
    </source>
</evidence>
<evidence type="ECO:0000256" key="2">
    <source>
        <dbReference type="ARBA" id="ARBA00011238"/>
    </source>
</evidence>
<evidence type="ECO:0000256" key="4">
    <source>
        <dbReference type="ARBA" id="ARBA00017710"/>
    </source>
</evidence>
<dbReference type="Gene3D" id="3.40.50.970">
    <property type="match status" value="2"/>
</dbReference>
<keyword evidence="8 14" id="KW-0249">Electron transport</keyword>
<sequence>MKQLMTGNEAVARGAYEAGLAFASAYPGTPSTEILENMVQYKEDIYCEWAPNEKVALEAAIGASVAGARAMAAMKHVGVNVAADPLFTFAYTGVTGGCVLISADDPGMHSSQNEQDNRNYATAARVLMLEPSDSQEAKDYMKLGLELSEQFDTPVLLRMTTRVCHSKGLVTLEDRAEKDLIPYEHNIKKYVATPANGKVLRRKLIDRLKRMEEYSNRALINKAEYNGTKIGVISAGVAYQYAREVFGEEASYLKLGMTYPMPMDLIKEFAGKVEKLYVIEEMDPYMENHLKMAGIPCIGKEIIPEMDELNTDIVRQAVFGITGETIKAEQEAVMRPPTLCAGCPHRGIYYALSKKKNLIVTGDIGCYTLGSAPPLSSMHTCFCMGASISSGHGAATVLKRAGSDLRVASIIGDSTFFHSGITSLMDVVYNRGTHVTLILDNRITAMTGHQENPGTGYTLMGKKAVEVDIPMLCKAIGIKSENIYIINPLDLKESGDALDDALAKDEPTVLIAKWPCILKKFTEEDKKQFDLTPKSCEIDQEKCKKCKACVKTGCPAIFSGDSITINKEACTGCSVCKQVCPFDAIKEVK</sequence>
<proteinExistence type="predicted"/>
<comment type="function">
    <text evidence="1 14">Catalyzes the ferredoxin-dependent oxidative decarboxylation of arylpyruvates.</text>
</comment>
<dbReference type="Pfam" id="PF00037">
    <property type="entry name" value="Fer4"/>
    <property type="match status" value="1"/>
</dbReference>
<dbReference type="NCBIfam" id="TIGR03336">
    <property type="entry name" value="IOR_alpha"/>
    <property type="match status" value="1"/>
</dbReference>
<dbReference type="PIRSF" id="PIRSF006439">
    <property type="entry name" value="Indolepyruvate_ferr_oxidored"/>
    <property type="match status" value="1"/>
</dbReference>
<keyword evidence="18" id="KW-1185">Reference proteome</keyword>
<dbReference type="FunFam" id="3.40.50.970:FF:000039">
    <property type="entry name" value="Indolepyruvate oxidoreductase subunit IorA"/>
    <property type="match status" value="1"/>
</dbReference>
<dbReference type="PROSITE" id="PS00198">
    <property type="entry name" value="4FE4S_FER_1"/>
    <property type="match status" value="1"/>
</dbReference>
<feature type="binding site" evidence="15">
    <location>
        <position position="570"/>
    </location>
    <ligand>
        <name>[4Fe-4S] cluster</name>
        <dbReference type="ChEBI" id="CHEBI:49883"/>
        <label>2</label>
    </ligand>
</feature>
<dbReference type="InterPro" id="IPR002880">
    <property type="entry name" value="Pyrv_Fd/Flavodoxin_OxRdtase_N"/>
</dbReference>
<reference evidence="17" key="2">
    <citation type="submission" date="2021-04" db="EMBL/GenBank/DDBJ databases">
        <authorList>
            <person name="Liu J."/>
        </authorList>
    </citation>
    <scope>NUCLEOTIDE SEQUENCE</scope>
    <source>
        <strain evidence="17">BAD-6</strain>
    </source>
</reference>
<evidence type="ECO:0000256" key="10">
    <source>
        <dbReference type="ARBA" id="ARBA00023004"/>
    </source>
</evidence>
<dbReference type="SUPFAM" id="SSF52518">
    <property type="entry name" value="Thiamin diphosphate-binding fold (THDP-binding)"/>
    <property type="match status" value="2"/>
</dbReference>
<dbReference type="Gene3D" id="3.30.70.20">
    <property type="match status" value="1"/>
</dbReference>
<dbReference type="PROSITE" id="PS51379">
    <property type="entry name" value="4FE4S_FER_2"/>
    <property type="match status" value="2"/>
</dbReference>
<dbReference type="PANTHER" id="PTHR43710:SF5">
    <property type="entry name" value="INDOLEPYRUVATE FERREDOXIN OXIDOREDUCTASE ALPHA SUBUNIT"/>
    <property type="match status" value="1"/>
</dbReference>
<dbReference type="RefSeq" id="WP_227017178.1">
    <property type="nucleotide sequence ID" value="NZ_JAGSND010000002.1"/>
</dbReference>
<dbReference type="PANTHER" id="PTHR43710">
    <property type="entry name" value="2-HYDROXYACYL-COA LYASE"/>
    <property type="match status" value="1"/>
</dbReference>
<dbReference type="Pfam" id="PF01855">
    <property type="entry name" value="POR_N"/>
    <property type="match status" value="1"/>
</dbReference>
<evidence type="ECO:0000256" key="7">
    <source>
        <dbReference type="ARBA" id="ARBA00022723"/>
    </source>
</evidence>
<keyword evidence="11 14" id="KW-0411">Iron-sulfur</keyword>
<dbReference type="SUPFAM" id="SSF52922">
    <property type="entry name" value="TK C-terminal domain-like"/>
    <property type="match status" value="1"/>
</dbReference>
<evidence type="ECO:0000256" key="11">
    <source>
        <dbReference type="ARBA" id="ARBA00023014"/>
    </source>
</evidence>
<evidence type="ECO:0000256" key="9">
    <source>
        <dbReference type="ARBA" id="ARBA00023002"/>
    </source>
</evidence>
<feature type="binding site" evidence="15">
    <location>
        <position position="543"/>
    </location>
    <ligand>
        <name>[4Fe-4S] cluster</name>
        <dbReference type="ChEBI" id="CHEBI:49883"/>
        <label>1</label>
    </ligand>
</feature>
<protein>
    <recommendedName>
        <fullName evidence="4 14">Indolepyruvate oxidoreductase subunit IorA</fullName>
        <shortName evidence="14">IOR</shortName>
        <ecNumber evidence="3 14">1.2.7.8</ecNumber>
    </recommendedName>
    <alternativeName>
        <fullName evidence="12 14">Indolepyruvate ferredoxin oxidoreductase subunit alpha</fullName>
    </alternativeName>
</protein>
<evidence type="ECO:0000256" key="8">
    <source>
        <dbReference type="ARBA" id="ARBA00022982"/>
    </source>
</evidence>
<dbReference type="InterPro" id="IPR017896">
    <property type="entry name" value="4Fe4S_Fe-S-bd"/>
</dbReference>
<evidence type="ECO:0000313" key="17">
    <source>
        <dbReference type="EMBL" id="MBR0597047.1"/>
    </source>
</evidence>
<feature type="binding site" evidence="15">
    <location>
        <position position="549"/>
    </location>
    <ligand>
        <name>[4Fe-4S] cluster</name>
        <dbReference type="ChEBI" id="CHEBI:49883"/>
        <label>1</label>
    </ligand>
</feature>
<dbReference type="SUPFAM" id="SSF54862">
    <property type="entry name" value="4Fe-4S ferredoxins"/>
    <property type="match status" value="1"/>
</dbReference>
<feature type="domain" description="4Fe-4S ferredoxin-type" evidence="16">
    <location>
        <begin position="534"/>
        <end position="555"/>
    </location>
</feature>
<feature type="binding site" evidence="15">
    <location>
        <position position="576"/>
    </location>
    <ligand>
        <name>[4Fe-4S] cluster</name>
        <dbReference type="ChEBI" id="CHEBI:49883"/>
        <label>2</label>
    </ligand>
</feature>
<keyword evidence="5 14" id="KW-0813">Transport</keyword>
<dbReference type="InterPro" id="IPR011766">
    <property type="entry name" value="TPP_enzyme_TPP-bd"/>
</dbReference>
<feature type="binding site" evidence="15">
    <location>
        <position position="554"/>
    </location>
    <ligand>
        <name>[4Fe-4S] cluster</name>
        <dbReference type="ChEBI" id="CHEBI:49883"/>
        <label>2</label>
    </ligand>
</feature>
<feature type="domain" description="4Fe-4S ferredoxin-type" evidence="16">
    <location>
        <begin position="561"/>
        <end position="589"/>
    </location>
</feature>
<dbReference type="GO" id="GO:0043805">
    <property type="term" value="F:indolepyruvate ferredoxin oxidoreductase activity"/>
    <property type="evidence" value="ECO:0007669"/>
    <property type="project" value="UniProtKB-UniRule"/>
</dbReference>
<keyword evidence="7 14" id="KW-0479">Metal-binding</keyword>
<dbReference type="Pfam" id="PF02775">
    <property type="entry name" value="TPP_enzyme_C"/>
    <property type="match status" value="1"/>
</dbReference>
<dbReference type="InterPro" id="IPR009014">
    <property type="entry name" value="Transketo_C/PFOR_II"/>
</dbReference>
<evidence type="ECO:0000256" key="13">
    <source>
        <dbReference type="ARBA" id="ARBA00048332"/>
    </source>
</evidence>
<dbReference type="GO" id="GO:0030976">
    <property type="term" value="F:thiamine pyrophosphate binding"/>
    <property type="evidence" value="ECO:0007669"/>
    <property type="project" value="InterPro"/>
</dbReference>
<dbReference type="CDD" id="cd07034">
    <property type="entry name" value="TPP_PYR_PFOR_IOR-alpha_like"/>
    <property type="match status" value="1"/>
</dbReference>
<comment type="caution">
    <text evidence="17">The sequence shown here is derived from an EMBL/GenBank/DDBJ whole genome shotgun (WGS) entry which is preliminary data.</text>
</comment>
<dbReference type="InterPro" id="IPR017721">
    <property type="entry name" value="IorA"/>
</dbReference>
<dbReference type="Proteomes" id="UP000675664">
    <property type="component" value="Unassembled WGS sequence"/>
</dbReference>
<organism evidence="17 18">
    <name type="scientific">Sinanaerobacter chloroacetimidivorans</name>
    <dbReference type="NCBI Taxonomy" id="2818044"/>
    <lineage>
        <taxon>Bacteria</taxon>
        <taxon>Bacillati</taxon>
        <taxon>Bacillota</taxon>
        <taxon>Clostridia</taxon>
        <taxon>Peptostreptococcales</taxon>
        <taxon>Anaerovoracaceae</taxon>
        <taxon>Sinanaerobacter</taxon>
    </lineage>
</organism>
<keyword evidence="6 14" id="KW-0004">4Fe-4S</keyword>
<comment type="catalytic activity">
    <reaction evidence="13 14">
        <text>indole-3-pyruvate + 2 oxidized [2Fe-2S]-[ferredoxin] + CoA = (indol-3-yl)acetyl-CoA + 2 reduced [2Fe-2S]-[ferredoxin] + CO2 + H(+)</text>
        <dbReference type="Rhea" id="RHEA:12645"/>
        <dbReference type="Rhea" id="RHEA-COMP:10000"/>
        <dbReference type="Rhea" id="RHEA-COMP:10001"/>
        <dbReference type="ChEBI" id="CHEBI:15378"/>
        <dbReference type="ChEBI" id="CHEBI:16526"/>
        <dbReference type="ChEBI" id="CHEBI:17640"/>
        <dbReference type="ChEBI" id="CHEBI:33737"/>
        <dbReference type="ChEBI" id="CHEBI:33738"/>
        <dbReference type="ChEBI" id="CHEBI:57271"/>
        <dbReference type="ChEBI" id="CHEBI:57287"/>
        <dbReference type="EC" id="1.2.7.8"/>
    </reaction>
</comment>
<dbReference type="EC" id="1.2.7.8" evidence="3 14"/>
<evidence type="ECO:0000313" key="18">
    <source>
        <dbReference type="Proteomes" id="UP000675664"/>
    </source>
</evidence>
<evidence type="ECO:0000256" key="1">
    <source>
        <dbReference type="ARBA" id="ARBA00002995"/>
    </source>
</evidence>
<dbReference type="GO" id="GO:0046872">
    <property type="term" value="F:metal ion binding"/>
    <property type="evidence" value="ECO:0007669"/>
    <property type="project" value="UniProtKB-UniRule"/>
</dbReference>
<accession>A0A8J7VXS9</accession>
<keyword evidence="9 14" id="KW-0560">Oxidoreductase</keyword>
<dbReference type="InterPro" id="IPR017900">
    <property type="entry name" value="4Fe4S_Fe_S_CS"/>
</dbReference>
<dbReference type="AlphaFoldDB" id="A0A8J7VXS9"/>
<evidence type="ECO:0000256" key="3">
    <source>
        <dbReference type="ARBA" id="ARBA00012812"/>
    </source>
</evidence>
<feature type="binding site" evidence="15">
    <location>
        <position position="546"/>
    </location>
    <ligand>
        <name>[4Fe-4S] cluster</name>
        <dbReference type="ChEBI" id="CHEBI:49883"/>
        <label>1</label>
    </ligand>
</feature>
<comment type="subunit">
    <text evidence="2">Heterodimer of the IorA and IorB subunits.</text>
</comment>
<evidence type="ECO:0000256" key="15">
    <source>
        <dbReference type="PIRSR" id="PIRSR006439-50"/>
    </source>
</evidence>
<comment type="cofactor">
    <cofactor evidence="14 15">
        <name>[4Fe-4S] cluster</name>
        <dbReference type="ChEBI" id="CHEBI:49883"/>
    </cofactor>
    <text evidence="14 15">Binds 2 [4Fe-4S] clusters. In this family the first cluster has a non-standard and varying [4Fe-4S] binding motif CX(2)CX(2)CX(4-5)CP.</text>
</comment>
<dbReference type="CDD" id="cd02008">
    <property type="entry name" value="TPP_IOR_alpha"/>
    <property type="match status" value="1"/>
</dbReference>
<gene>
    <name evidence="17" type="primary">iorA</name>
    <name evidence="17" type="ORF">KCX82_04115</name>
</gene>
<dbReference type="InterPro" id="IPR045025">
    <property type="entry name" value="HACL1-like"/>
</dbReference>
<dbReference type="InterPro" id="IPR029061">
    <property type="entry name" value="THDP-binding"/>
</dbReference>